<organism evidence="1 2">
    <name type="scientific">Candidatus Limenecus avicola</name>
    <dbReference type="NCBI Taxonomy" id="2840847"/>
    <lineage>
        <taxon>Bacteria</taxon>
        <taxon>Bacillati</taxon>
        <taxon>Bacillota</taxon>
        <taxon>Clostridia</taxon>
        <taxon>Eubacteriales</taxon>
        <taxon>Clostridiaceae</taxon>
        <taxon>Clostridiaceae incertae sedis</taxon>
        <taxon>Candidatus Limenecus</taxon>
    </lineage>
</organism>
<sequence>MRVSQFNNNTLTPNFKCKIVYDDNFEKFAKKIIKNQNDFEDLLFVQESLKNVHKDTFIKCKEDEDAGEMIVEIINPTKEQNPVSSVGINKNDFVLRRDMNPALFGLLKLADPSTDEHKYILGSAMSQDDAQMHMWNAEIDLYDGLDSNPFAQKLKAVNQEIYRSDNDTECVDLLPELYREREDFSLELIKSRCVNK</sequence>
<reference evidence="1" key="1">
    <citation type="submission" date="2020-10" db="EMBL/GenBank/DDBJ databases">
        <authorList>
            <person name="Gilroy R."/>
        </authorList>
    </citation>
    <scope>NUCLEOTIDE SEQUENCE</scope>
    <source>
        <strain evidence="1">CHK154-7741</strain>
    </source>
</reference>
<proteinExistence type="predicted"/>
<evidence type="ECO:0000313" key="1">
    <source>
        <dbReference type="EMBL" id="HIU91656.1"/>
    </source>
</evidence>
<gene>
    <name evidence="1" type="ORF">IAD26_00830</name>
</gene>
<dbReference type="AlphaFoldDB" id="A0A9D1MYK3"/>
<reference evidence="1" key="2">
    <citation type="journal article" date="2021" name="PeerJ">
        <title>Extensive microbial diversity within the chicken gut microbiome revealed by metagenomics and culture.</title>
        <authorList>
            <person name="Gilroy R."/>
            <person name="Ravi A."/>
            <person name="Getino M."/>
            <person name="Pursley I."/>
            <person name="Horton D.L."/>
            <person name="Alikhan N.F."/>
            <person name="Baker D."/>
            <person name="Gharbi K."/>
            <person name="Hall N."/>
            <person name="Watson M."/>
            <person name="Adriaenssens E.M."/>
            <person name="Foster-Nyarko E."/>
            <person name="Jarju S."/>
            <person name="Secka A."/>
            <person name="Antonio M."/>
            <person name="Oren A."/>
            <person name="Chaudhuri R.R."/>
            <person name="La Ragione R."/>
            <person name="Hildebrand F."/>
            <person name="Pallen M.J."/>
        </authorList>
    </citation>
    <scope>NUCLEOTIDE SEQUENCE</scope>
    <source>
        <strain evidence="1">CHK154-7741</strain>
    </source>
</reference>
<comment type="caution">
    <text evidence="1">The sequence shown here is derived from an EMBL/GenBank/DDBJ whole genome shotgun (WGS) entry which is preliminary data.</text>
</comment>
<evidence type="ECO:0000313" key="2">
    <source>
        <dbReference type="Proteomes" id="UP000886748"/>
    </source>
</evidence>
<accession>A0A9D1MYK3</accession>
<dbReference type="Proteomes" id="UP000886748">
    <property type="component" value="Unassembled WGS sequence"/>
</dbReference>
<name>A0A9D1MYK3_9CLOT</name>
<dbReference type="EMBL" id="DVOD01000008">
    <property type="protein sequence ID" value="HIU91656.1"/>
    <property type="molecule type" value="Genomic_DNA"/>
</dbReference>
<protein>
    <submittedName>
        <fullName evidence="1">Uncharacterized protein</fullName>
    </submittedName>
</protein>